<name>A0A6A6EE94_9PEZI</name>
<dbReference type="PANTHER" id="PTHR11042">
    <property type="entry name" value="EUKARYOTIC TRANSLATION INITIATION FACTOR 2-ALPHA KINASE EIF2-ALPHA KINASE -RELATED"/>
    <property type="match status" value="1"/>
</dbReference>
<proteinExistence type="inferred from homology"/>
<evidence type="ECO:0000256" key="7">
    <source>
        <dbReference type="SAM" id="MobiDB-lite"/>
    </source>
</evidence>
<dbReference type="Proteomes" id="UP000800200">
    <property type="component" value="Unassembled WGS sequence"/>
</dbReference>
<comment type="similarity">
    <text evidence="5">Belongs to the protein kinase superfamily. Ser/Thr protein kinase family. GCN2 subfamily.</text>
</comment>
<dbReference type="GO" id="GO:0004694">
    <property type="term" value="F:eukaryotic translation initiation factor 2alpha kinase activity"/>
    <property type="evidence" value="ECO:0007669"/>
    <property type="project" value="TreeGrafter"/>
</dbReference>
<evidence type="ECO:0000256" key="2">
    <source>
        <dbReference type="ARBA" id="ARBA00022741"/>
    </source>
</evidence>
<keyword evidence="10" id="KW-1185">Reference proteome</keyword>
<dbReference type="InterPro" id="IPR000719">
    <property type="entry name" value="Prot_kinase_dom"/>
</dbReference>
<accession>A0A6A6EE94</accession>
<evidence type="ECO:0000313" key="9">
    <source>
        <dbReference type="EMBL" id="KAF2189573.1"/>
    </source>
</evidence>
<evidence type="ECO:0000256" key="1">
    <source>
        <dbReference type="ARBA" id="ARBA00022679"/>
    </source>
</evidence>
<dbReference type="Gene3D" id="3.30.200.20">
    <property type="entry name" value="Phosphorylase Kinase, domain 1"/>
    <property type="match status" value="1"/>
</dbReference>
<dbReference type="PROSITE" id="PS00107">
    <property type="entry name" value="PROTEIN_KINASE_ATP"/>
    <property type="match status" value="1"/>
</dbReference>
<dbReference type="PANTHER" id="PTHR11042:SF187">
    <property type="entry name" value="EUKARYOTIC TRANSLATION INITIATION FACTOR 2-ALPHA KINASE 2"/>
    <property type="match status" value="1"/>
</dbReference>
<keyword evidence="9" id="KW-0396">Initiation factor</keyword>
<dbReference type="InterPro" id="IPR050339">
    <property type="entry name" value="CC_SR_Kinase"/>
</dbReference>
<dbReference type="InterPro" id="IPR011009">
    <property type="entry name" value="Kinase-like_dom_sf"/>
</dbReference>
<evidence type="ECO:0000259" key="8">
    <source>
        <dbReference type="PROSITE" id="PS50011"/>
    </source>
</evidence>
<dbReference type="EMBL" id="ML994620">
    <property type="protein sequence ID" value="KAF2189573.1"/>
    <property type="molecule type" value="Genomic_DNA"/>
</dbReference>
<keyword evidence="1" id="KW-0808">Transferase</keyword>
<dbReference type="PROSITE" id="PS50011">
    <property type="entry name" value="PROTEIN_KINASE_DOM"/>
    <property type="match status" value="1"/>
</dbReference>
<protein>
    <submittedName>
        <fullName evidence="9">Eukaryotic translation initiation factor 2-alpha kinase 2</fullName>
    </submittedName>
</protein>
<dbReference type="InterPro" id="IPR008271">
    <property type="entry name" value="Ser/Thr_kinase_AS"/>
</dbReference>
<evidence type="ECO:0000256" key="6">
    <source>
        <dbReference type="PROSITE-ProRule" id="PRU10141"/>
    </source>
</evidence>
<feature type="binding site" evidence="6">
    <location>
        <position position="227"/>
    </location>
    <ligand>
        <name>ATP</name>
        <dbReference type="ChEBI" id="CHEBI:30616"/>
    </ligand>
</feature>
<evidence type="ECO:0000256" key="5">
    <source>
        <dbReference type="ARBA" id="ARBA00037982"/>
    </source>
</evidence>
<evidence type="ECO:0000313" key="10">
    <source>
        <dbReference type="Proteomes" id="UP000800200"/>
    </source>
</evidence>
<evidence type="ECO:0000256" key="3">
    <source>
        <dbReference type="ARBA" id="ARBA00022777"/>
    </source>
</evidence>
<dbReference type="GO" id="GO:0005737">
    <property type="term" value="C:cytoplasm"/>
    <property type="evidence" value="ECO:0007669"/>
    <property type="project" value="TreeGrafter"/>
</dbReference>
<evidence type="ECO:0000256" key="4">
    <source>
        <dbReference type="ARBA" id="ARBA00022840"/>
    </source>
</evidence>
<dbReference type="GO" id="GO:0005524">
    <property type="term" value="F:ATP binding"/>
    <property type="evidence" value="ECO:0007669"/>
    <property type="project" value="UniProtKB-UniRule"/>
</dbReference>
<feature type="domain" description="Protein kinase" evidence="8">
    <location>
        <begin position="198"/>
        <end position="681"/>
    </location>
</feature>
<dbReference type="GO" id="GO:0003743">
    <property type="term" value="F:translation initiation factor activity"/>
    <property type="evidence" value="ECO:0007669"/>
    <property type="project" value="UniProtKB-KW"/>
</dbReference>
<dbReference type="AlphaFoldDB" id="A0A6A6EE94"/>
<feature type="region of interest" description="Disordered" evidence="7">
    <location>
        <begin position="343"/>
        <end position="385"/>
    </location>
</feature>
<keyword evidence="4 6" id="KW-0067">ATP-binding</keyword>
<keyword evidence="3 9" id="KW-0418">Kinase</keyword>
<dbReference type="PROSITE" id="PS00108">
    <property type="entry name" value="PROTEIN_KINASE_ST"/>
    <property type="match status" value="1"/>
</dbReference>
<feature type="compositionally biased region" description="Polar residues" evidence="7">
    <location>
        <begin position="36"/>
        <end position="46"/>
    </location>
</feature>
<sequence length="688" mass="75451">MPSLFRRPGEDSSDDTTSQDGDDDTHESYEDLNLLSRINTVESGPTSRPAISRSSSQFKDLILHSLLEERARDQAAEHLGKARNDPEVQDLARITYHALSQQLSGVYGVDRTFASDEMQQHRAAAQEGIDTAARRLLPQLPRQEDSKPQALIPRVMSGNPPVPILPGLDTLFTNIASSIDLSLEGHPGLHTDRYLREFVEIDAIGKGGYGKVYRVKHKLDNSFYAVKRITVSQARLRKIKEHGSKEMECILEEVRALARFDHGNIVRYHNAWLEFTTGPTNVPVQATTLLRGDRLLEDASPQSHSDIDVGGLQVDLNDLSLGDPFNKADLGLGPDVVFESSDDPFGVDAISHGPDVESSGRPMKSSKRRPRRASQASQATIATISSTRSKMSAIESLGEVDDEDVETIPRSQFSVSQDSGSGYSQSMISHSDIPGRLVSARPTGPVLTLNVQMSLYETNLASFLSTKSALFPSQSNPAPLPIQLQHCFHPSISLHLLSKILSGVEYLHAQGVIHRDLKPANIFLSVSNSRIPPSGSVNLSSCHNCPSRAPLQALHVNPRIGDFGLVTALAKGCATGLASDGFVKPVGTEYYRPETVNQINEKLDVYALGIICFEMIRRFGTRMERVGALMDLRRGVFPNDFTSGLGVGGVEMQELIQGMVKDEEESRFTCDEIKDIIARILDLLETVV</sequence>
<organism evidence="9 10">
    <name type="scientific">Zopfia rhizophila CBS 207.26</name>
    <dbReference type="NCBI Taxonomy" id="1314779"/>
    <lineage>
        <taxon>Eukaryota</taxon>
        <taxon>Fungi</taxon>
        <taxon>Dikarya</taxon>
        <taxon>Ascomycota</taxon>
        <taxon>Pezizomycotina</taxon>
        <taxon>Dothideomycetes</taxon>
        <taxon>Dothideomycetes incertae sedis</taxon>
        <taxon>Zopfiaceae</taxon>
        <taxon>Zopfia</taxon>
    </lineage>
</organism>
<dbReference type="SUPFAM" id="SSF56112">
    <property type="entry name" value="Protein kinase-like (PK-like)"/>
    <property type="match status" value="1"/>
</dbReference>
<keyword evidence="2 6" id="KW-0547">Nucleotide-binding</keyword>
<dbReference type="OrthoDB" id="1405469at2759"/>
<dbReference type="Gene3D" id="1.10.510.10">
    <property type="entry name" value="Transferase(Phosphotransferase) domain 1"/>
    <property type="match status" value="1"/>
</dbReference>
<dbReference type="GO" id="GO:0005634">
    <property type="term" value="C:nucleus"/>
    <property type="evidence" value="ECO:0007669"/>
    <property type="project" value="TreeGrafter"/>
</dbReference>
<keyword evidence="9" id="KW-0648">Protein biosynthesis</keyword>
<dbReference type="Pfam" id="PF00069">
    <property type="entry name" value="Pkinase"/>
    <property type="match status" value="2"/>
</dbReference>
<dbReference type="SMART" id="SM00220">
    <property type="entry name" value="S_TKc"/>
    <property type="match status" value="1"/>
</dbReference>
<feature type="region of interest" description="Disordered" evidence="7">
    <location>
        <begin position="1"/>
        <end position="53"/>
    </location>
</feature>
<dbReference type="InterPro" id="IPR017441">
    <property type="entry name" value="Protein_kinase_ATP_BS"/>
</dbReference>
<gene>
    <name evidence="9" type="ORF">K469DRAFT_700794</name>
</gene>
<reference evidence="9" key="1">
    <citation type="journal article" date="2020" name="Stud. Mycol.">
        <title>101 Dothideomycetes genomes: a test case for predicting lifestyles and emergence of pathogens.</title>
        <authorList>
            <person name="Haridas S."/>
            <person name="Albert R."/>
            <person name="Binder M."/>
            <person name="Bloem J."/>
            <person name="Labutti K."/>
            <person name="Salamov A."/>
            <person name="Andreopoulos B."/>
            <person name="Baker S."/>
            <person name="Barry K."/>
            <person name="Bills G."/>
            <person name="Bluhm B."/>
            <person name="Cannon C."/>
            <person name="Castanera R."/>
            <person name="Culley D."/>
            <person name="Daum C."/>
            <person name="Ezra D."/>
            <person name="Gonzalez J."/>
            <person name="Henrissat B."/>
            <person name="Kuo A."/>
            <person name="Liang C."/>
            <person name="Lipzen A."/>
            <person name="Lutzoni F."/>
            <person name="Magnuson J."/>
            <person name="Mondo S."/>
            <person name="Nolan M."/>
            <person name="Ohm R."/>
            <person name="Pangilinan J."/>
            <person name="Park H.-J."/>
            <person name="Ramirez L."/>
            <person name="Alfaro M."/>
            <person name="Sun H."/>
            <person name="Tritt A."/>
            <person name="Yoshinaga Y."/>
            <person name="Zwiers L.-H."/>
            <person name="Turgeon B."/>
            <person name="Goodwin S."/>
            <person name="Spatafora J."/>
            <person name="Crous P."/>
            <person name="Grigoriev I."/>
        </authorList>
    </citation>
    <scope>NUCLEOTIDE SEQUENCE</scope>
    <source>
        <strain evidence="9">CBS 207.26</strain>
    </source>
</reference>